<keyword evidence="1" id="KW-1133">Transmembrane helix</keyword>
<name>A0AAX6H6K0_IRIPA</name>
<keyword evidence="1" id="KW-0812">Transmembrane</keyword>
<sequence length="74" mass="8394">MCSCMSRLNRVLTWRGRGLGNLYSRLAVCWLVAFYGFQWLLSNWFSSCCVQKLCSCLTLKWHSLGLINAGEAAV</sequence>
<protein>
    <submittedName>
        <fullName evidence="2">Uncharacterized protein</fullName>
    </submittedName>
</protein>
<comment type="caution">
    <text evidence="2">The sequence shown here is derived from an EMBL/GenBank/DDBJ whole genome shotgun (WGS) entry which is preliminary data.</text>
</comment>
<reference evidence="2" key="2">
    <citation type="submission" date="2023-04" db="EMBL/GenBank/DDBJ databases">
        <authorList>
            <person name="Bruccoleri R.E."/>
            <person name="Oakeley E.J."/>
            <person name="Faust A.-M."/>
            <person name="Dessus-Babus S."/>
            <person name="Altorfer M."/>
            <person name="Burckhardt D."/>
            <person name="Oertli M."/>
            <person name="Naumann U."/>
            <person name="Petersen F."/>
            <person name="Wong J."/>
        </authorList>
    </citation>
    <scope>NUCLEOTIDE SEQUENCE</scope>
    <source>
        <strain evidence="2">GSM-AAB239-AS_SAM_17_03QT</strain>
        <tissue evidence="2">Leaf</tissue>
    </source>
</reference>
<dbReference type="AlphaFoldDB" id="A0AAX6H6K0"/>
<organism evidence="2 3">
    <name type="scientific">Iris pallida</name>
    <name type="common">Sweet iris</name>
    <dbReference type="NCBI Taxonomy" id="29817"/>
    <lineage>
        <taxon>Eukaryota</taxon>
        <taxon>Viridiplantae</taxon>
        <taxon>Streptophyta</taxon>
        <taxon>Embryophyta</taxon>
        <taxon>Tracheophyta</taxon>
        <taxon>Spermatophyta</taxon>
        <taxon>Magnoliopsida</taxon>
        <taxon>Liliopsida</taxon>
        <taxon>Asparagales</taxon>
        <taxon>Iridaceae</taxon>
        <taxon>Iridoideae</taxon>
        <taxon>Irideae</taxon>
        <taxon>Iris</taxon>
    </lineage>
</organism>
<accession>A0AAX6H6K0</accession>
<keyword evidence="1" id="KW-0472">Membrane</keyword>
<feature type="transmembrane region" description="Helical" evidence="1">
    <location>
        <begin position="22"/>
        <end position="41"/>
    </location>
</feature>
<evidence type="ECO:0000313" key="3">
    <source>
        <dbReference type="Proteomes" id="UP001140949"/>
    </source>
</evidence>
<evidence type="ECO:0000256" key="1">
    <source>
        <dbReference type="SAM" id="Phobius"/>
    </source>
</evidence>
<evidence type="ECO:0000313" key="2">
    <source>
        <dbReference type="EMBL" id="KAJ6836217.1"/>
    </source>
</evidence>
<gene>
    <name evidence="2" type="ORF">M6B38_326970</name>
</gene>
<reference evidence="2" key="1">
    <citation type="journal article" date="2023" name="GigaByte">
        <title>Genome assembly of the bearded iris, Iris pallida Lam.</title>
        <authorList>
            <person name="Bruccoleri R.E."/>
            <person name="Oakeley E.J."/>
            <person name="Faust A.M.E."/>
            <person name="Altorfer M."/>
            <person name="Dessus-Babus S."/>
            <person name="Burckhardt D."/>
            <person name="Oertli M."/>
            <person name="Naumann U."/>
            <person name="Petersen F."/>
            <person name="Wong J."/>
        </authorList>
    </citation>
    <scope>NUCLEOTIDE SEQUENCE</scope>
    <source>
        <strain evidence="2">GSM-AAB239-AS_SAM_17_03QT</strain>
    </source>
</reference>
<keyword evidence="3" id="KW-1185">Reference proteome</keyword>
<proteinExistence type="predicted"/>
<dbReference type="Proteomes" id="UP001140949">
    <property type="component" value="Unassembled WGS sequence"/>
</dbReference>
<dbReference type="EMBL" id="JANAVB010012200">
    <property type="protein sequence ID" value="KAJ6836217.1"/>
    <property type="molecule type" value="Genomic_DNA"/>
</dbReference>